<dbReference type="GO" id="GO:0005634">
    <property type="term" value="C:nucleus"/>
    <property type="evidence" value="ECO:0007669"/>
    <property type="project" value="UniProtKB-SubCell"/>
</dbReference>
<comment type="subcellular location">
    <subcellularLocation>
        <location evidence="1">Nucleus</location>
    </subcellularLocation>
</comment>
<dbReference type="AlphaFoldDB" id="A0AAD7AM45"/>
<keyword evidence="2" id="KW-0479">Metal-binding</keyword>
<evidence type="ECO:0000256" key="5">
    <source>
        <dbReference type="ARBA" id="ARBA00023242"/>
    </source>
</evidence>
<name>A0AAD7AM45_9AGAR</name>
<evidence type="ECO:0000256" key="4">
    <source>
        <dbReference type="ARBA" id="ARBA00022833"/>
    </source>
</evidence>
<protein>
    <submittedName>
        <fullName evidence="6">Uncharacterized protein</fullName>
    </submittedName>
</protein>
<proteinExistence type="predicted"/>
<keyword evidence="4" id="KW-0862">Zinc</keyword>
<reference evidence="6" key="1">
    <citation type="submission" date="2023-03" db="EMBL/GenBank/DDBJ databases">
        <title>Massive genome expansion in bonnet fungi (Mycena s.s.) driven by repeated elements and novel gene families across ecological guilds.</title>
        <authorList>
            <consortium name="Lawrence Berkeley National Laboratory"/>
            <person name="Harder C.B."/>
            <person name="Miyauchi S."/>
            <person name="Viragh M."/>
            <person name="Kuo A."/>
            <person name="Thoen E."/>
            <person name="Andreopoulos B."/>
            <person name="Lu D."/>
            <person name="Skrede I."/>
            <person name="Drula E."/>
            <person name="Henrissat B."/>
            <person name="Morin E."/>
            <person name="Kohler A."/>
            <person name="Barry K."/>
            <person name="LaButti K."/>
            <person name="Morin E."/>
            <person name="Salamov A."/>
            <person name="Lipzen A."/>
            <person name="Mereny Z."/>
            <person name="Hegedus B."/>
            <person name="Baldrian P."/>
            <person name="Stursova M."/>
            <person name="Weitz H."/>
            <person name="Taylor A."/>
            <person name="Grigoriev I.V."/>
            <person name="Nagy L.G."/>
            <person name="Martin F."/>
            <person name="Kauserud H."/>
        </authorList>
    </citation>
    <scope>NUCLEOTIDE SEQUENCE</scope>
    <source>
        <strain evidence="6">CBHHK002</strain>
    </source>
</reference>
<organism evidence="6 7">
    <name type="scientific">Mycena albidolilacea</name>
    <dbReference type="NCBI Taxonomy" id="1033008"/>
    <lineage>
        <taxon>Eukaryota</taxon>
        <taxon>Fungi</taxon>
        <taxon>Dikarya</taxon>
        <taxon>Basidiomycota</taxon>
        <taxon>Agaricomycotina</taxon>
        <taxon>Agaricomycetes</taxon>
        <taxon>Agaricomycetidae</taxon>
        <taxon>Agaricales</taxon>
        <taxon>Marasmiineae</taxon>
        <taxon>Mycenaceae</taxon>
        <taxon>Mycena</taxon>
    </lineage>
</organism>
<dbReference type="EMBL" id="JARIHO010000004">
    <property type="protein sequence ID" value="KAJ7362630.1"/>
    <property type="molecule type" value="Genomic_DNA"/>
</dbReference>
<keyword evidence="7" id="KW-1185">Reference proteome</keyword>
<evidence type="ECO:0000256" key="2">
    <source>
        <dbReference type="ARBA" id="ARBA00022723"/>
    </source>
</evidence>
<evidence type="ECO:0000256" key="1">
    <source>
        <dbReference type="ARBA" id="ARBA00004123"/>
    </source>
</evidence>
<dbReference type="InterPro" id="IPR012337">
    <property type="entry name" value="RNaseH-like_sf"/>
</dbReference>
<dbReference type="PANTHER" id="PTHR46481:SF10">
    <property type="entry name" value="ZINC FINGER BED DOMAIN-CONTAINING PROTEIN 39"/>
    <property type="match status" value="1"/>
</dbReference>
<accession>A0AAD7AM45</accession>
<dbReference type="SUPFAM" id="SSF53098">
    <property type="entry name" value="Ribonuclease H-like"/>
    <property type="match status" value="1"/>
</dbReference>
<keyword evidence="5" id="KW-0539">Nucleus</keyword>
<dbReference type="InterPro" id="IPR052035">
    <property type="entry name" value="ZnF_BED_domain_contain"/>
</dbReference>
<gene>
    <name evidence="6" type="ORF">DFH08DRAFT_683269</name>
</gene>
<sequence>MLILDVKTRWSSTHQMMNRALKYRPAITQFIADNPDLHGVELTMHDWNAISLVSDWLFHFRSATSQMSIISRPLLSLTHKIFRGLQKTLKEKLVALPKDSSSELGTH</sequence>
<dbReference type="GO" id="GO:0008270">
    <property type="term" value="F:zinc ion binding"/>
    <property type="evidence" value="ECO:0007669"/>
    <property type="project" value="UniProtKB-KW"/>
</dbReference>
<evidence type="ECO:0000313" key="7">
    <source>
        <dbReference type="Proteomes" id="UP001218218"/>
    </source>
</evidence>
<comment type="caution">
    <text evidence="6">The sequence shown here is derived from an EMBL/GenBank/DDBJ whole genome shotgun (WGS) entry which is preliminary data.</text>
</comment>
<dbReference type="Proteomes" id="UP001218218">
    <property type="component" value="Unassembled WGS sequence"/>
</dbReference>
<evidence type="ECO:0000313" key="6">
    <source>
        <dbReference type="EMBL" id="KAJ7362630.1"/>
    </source>
</evidence>
<dbReference type="PANTHER" id="PTHR46481">
    <property type="entry name" value="ZINC FINGER BED DOMAIN-CONTAINING PROTEIN 4"/>
    <property type="match status" value="1"/>
</dbReference>
<evidence type="ECO:0000256" key="3">
    <source>
        <dbReference type="ARBA" id="ARBA00022771"/>
    </source>
</evidence>
<keyword evidence="3" id="KW-0863">Zinc-finger</keyword>